<evidence type="ECO:0000313" key="4">
    <source>
        <dbReference type="Proteomes" id="UP001303695"/>
    </source>
</evidence>
<keyword evidence="2" id="KW-0472">Membrane</keyword>
<organism evidence="3 4">
    <name type="scientific">Caudoviricetes sp. vir249</name>
    <dbReference type="NCBI Taxonomy" id="3068355"/>
    <lineage>
        <taxon>Viruses</taxon>
        <taxon>Duplodnaviria</taxon>
        <taxon>Heunggongvirae</taxon>
        <taxon>Uroviricota</taxon>
        <taxon>Caudoviricetes</taxon>
    </lineage>
</organism>
<name>A0AA86XK69_9CAUD</name>
<dbReference type="Proteomes" id="UP001303695">
    <property type="component" value="Segment"/>
</dbReference>
<evidence type="ECO:0000256" key="1">
    <source>
        <dbReference type="SAM" id="Coils"/>
    </source>
</evidence>
<proteinExistence type="predicted"/>
<evidence type="ECO:0000256" key="2">
    <source>
        <dbReference type="SAM" id="Phobius"/>
    </source>
</evidence>
<evidence type="ECO:0000313" key="3">
    <source>
        <dbReference type="EMBL" id="DBA35450.1"/>
    </source>
</evidence>
<reference evidence="3 4" key="1">
    <citation type="journal article" date="2023" name="Nat. Microbiol.">
        <title>A compendium of viruses from methanogenic archaea reveals their diversity and adaptations to the gut environment.</title>
        <authorList>
            <person name="Medvedeva S."/>
            <person name="Borrel G."/>
            <person name="Krupovic M."/>
            <person name="Gribaldo S."/>
        </authorList>
    </citation>
    <scope>NUCLEOTIDE SEQUENCE [LARGE SCALE GENOMIC DNA]</scope>
</reference>
<accession>A0AA86XK69</accession>
<gene>
    <name evidence="3" type="ORF">vir249_00005</name>
</gene>
<dbReference type="RefSeq" id="YP_013605230.1">
    <property type="nucleotide sequence ID" value="NC_133254.1"/>
</dbReference>
<keyword evidence="2" id="KW-0812">Transmembrane</keyword>
<protein>
    <recommendedName>
        <fullName evidence="5">Haemolysin XhlA</fullName>
    </recommendedName>
</protein>
<dbReference type="GeneID" id="300198858"/>
<keyword evidence="2" id="KW-1133">Transmembrane helix</keyword>
<sequence length="82" mass="9604">MSDNCMNENRIIRLEERLDKKHDEIDSLKKELIQDREELKDVLVTLTQLSTTLNTLKWIIVVFISAFGGIVVFLFQELVKLI</sequence>
<feature type="coiled-coil region" evidence="1">
    <location>
        <begin position="11"/>
        <end position="49"/>
    </location>
</feature>
<dbReference type="EMBL" id="BK063678">
    <property type="protein sequence ID" value="DBA35450.1"/>
    <property type="molecule type" value="Genomic_DNA"/>
</dbReference>
<keyword evidence="1" id="KW-0175">Coiled coil</keyword>
<keyword evidence="4" id="KW-1185">Reference proteome</keyword>
<evidence type="ECO:0008006" key="5">
    <source>
        <dbReference type="Google" id="ProtNLM"/>
    </source>
</evidence>
<feature type="transmembrane region" description="Helical" evidence="2">
    <location>
        <begin position="56"/>
        <end position="75"/>
    </location>
</feature>